<keyword evidence="2 8" id="KW-0808">Transferase</keyword>
<comment type="caution">
    <text evidence="8">Lacks conserved residue(s) required for the propagation of feature annotation.</text>
</comment>
<evidence type="ECO:0000313" key="10">
    <source>
        <dbReference type="EMBL" id="SMB89784.1"/>
    </source>
</evidence>
<accession>A0A1W1V9V6</accession>
<dbReference type="GO" id="GO:0005525">
    <property type="term" value="F:GTP binding"/>
    <property type="evidence" value="ECO:0007669"/>
    <property type="project" value="UniProtKB-UniRule"/>
</dbReference>
<keyword evidence="5 8" id="KW-0460">Magnesium</keyword>
<comment type="function">
    <text evidence="8">Transfers a GMP moiety from GTP to Mo-molybdopterin (Mo-MPT) cofactor (Moco or molybdenum cofactor) to form Mo-molybdopterin guanine dinucleotide (Mo-MGD) cofactor.</text>
</comment>
<proteinExistence type="inferred from homology"/>
<dbReference type="PANTHER" id="PTHR19136:SF81">
    <property type="entry name" value="MOLYBDENUM COFACTOR GUANYLYLTRANSFERASE"/>
    <property type="match status" value="1"/>
</dbReference>
<dbReference type="EMBL" id="FWWU01000009">
    <property type="protein sequence ID" value="SMB89784.1"/>
    <property type="molecule type" value="Genomic_DNA"/>
</dbReference>
<keyword evidence="3 8" id="KW-0479">Metal-binding</keyword>
<reference evidence="10 11" key="1">
    <citation type="submission" date="2017-04" db="EMBL/GenBank/DDBJ databases">
        <authorList>
            <person name="Afonso C.L."/>
            <person name="Miller P.J."/>
            <person name="Scott M.A."/>
            <person name="Spackman E."/>
            <person name="Goraichik I."/>
            <person name="Dimitrov K.M."/>
            <person name="Suarez D.L."/>
            <person name="Swayne D.E."/>
        </authorList>
    </citation>
    <scope>NUCLEOTIDE SEQUENCE [LARGE SCALE GENOMIC DNA]</scope>
    <source>
        <strain evidence="10 11">KR-140</strain>
    </source>
</reference>
<sequence>MLPLAGAVTAGGASRRFGSDKAGAVLEGRPLLQHVTASLSGCLLRLLIAPPERYALPGWQNVPDTRPGEGPLAALEAALLAARAQMGEGWVAFAGVDMPRLTPAYWELLAEVKTLEVLAVRALDAAWEPQPLAALYHTALLERVTGLLDGGERRMREAALPEQTALVPFVEVQRVSPSALHNVNTPADLLVLAKPGQ</sequence>
<organism evidence="10 11">
    <name type="scientific">Deinococcus hopiensis KR-140</name>
    <dbReference type="NCBI Taxonomy" id="695939"/>
    <lineage>
        <taxon>Bacteria</taxon>
        <taxon>Thermotogati</taxon>
        <taxon>Deinococcota</taxon>
        <taxon>Deinococci</taxon>
        <taxon>Deinococcales</taxon>
        <taxon>Deinococcaceae</taxon>
        <taxon>Deinococcus</taxon>
    </lineage>
</organism>
<feature type="binding site" evidence="8">
    <location>
        <position position="97"/>
    </location>
    <ligand>
        <name>GTP</name>
        <dbReference type="ChEBI" id="CHEBI:37565"/>
    </ligand>
</feature>
<name>A0A1W1V9V6_9DEIO</name>
<dbReference type="RefSeq" id="WP_084048190.1">
    <property type="nucleotide sequence ID" value="NZ_FWWU01000009.1"/>
</dbReference>
<dbReference type="OrthoDB" id="9788394at2"/>
<evidence type="ECO:0000256" key="5">
    <source>
        <dbReference type="ARBA" id="ARBA00022842"/>
    </source>
</evidence>
<evidence type="ECO:0000313" key="11">
    <source>
        <dbReference type="Proteomes" id="UP000192582"/>
    </source>
</evidence>
<dbReference type="Gene3D" id="3.90.550.10">
    <property type="entry name" value="Spore Coat Polysaccharide Biosynthesis Protein SpsA, Chain A"/>
    <property type="match status" value="1"/>
</dbReference>
<comment type="similarity">
    <text evidence="8">Belongs to the MobA family.</text>
</comment>
<gene>
    <name evidence="8" type="primary">mobA</name>
    <name evidence="10" type="ORF">SAMN00790413_00542</name>
</gene>
<dbReference type="InterPro" id="IPR029044">
    <property type="entry name" value="Nucleotide-diphossugar_trans"/>
</dbReference>
<keyword evidence="6 8" id="KW-0342">GTP-binding</keyword>
<dbReference type="SUPFAM" id="SSF53448">
    <property type="entry name" value="Nucleotide-diphospho-sugar transferases"/>
    <property type="match status" value="1"/>
</dbReference>
<dbReference type="GO" id="GO:0006777">
    <property type="term" value="P:Mo-molybdopterin cofactor biosynthetic process"/>
    <property type="evidence" value="ECO:0007669"/>
    <property type="project" value="UniProtKB-KW"/>
</dbReference>
<dbReference type="CDD" id="cd02503">
    <property type="entry name" value="MobA"/>
    <property type="match status" value="1"/>
</dbReference>
<feature type="binding site" evidence="8">
    <location>
        <position position="97"/>
    </location>
    <ligand>
        <name>Mg(2+)</name>
        <dbReference type="ChEBI" id="CHEBI:18420"/>
    </ligand>
</feature>
<dbReference type="Proteomes" id="UP000192582">
    <property type="component" value="Unassembled WGS sequence"/>
</dbReference>
<feature type="binding site" evidence="8">
    <location>
        <position position="64"/>
    </location>
    <ligand>
        <name>GTP</name>
        <dbReference type="ChEBI" id="CHEBI:37565"/>
    </ligand>
</feature>
<keyword evidence="4 8" id="KW-0547">Nucleotide-binding</keyword>
<keyword evidence="1 8" id="KW-0963">Cytoplasm</keyword>
<evidence type="ECO:0000256" key="7">
    <source>
        <dbReference type="ARBA" id="ARBA00023150"/>
    </source>
</evidence>
<keyword evidence="10" id="KW-0548">Nucleotidyltransferase</keyword>
<keyword evidence="7 8" id="KW-0501">Molybdenum cofactor biosynthesis</keyword>
<evidence type="ECO:0000256" key="8">
    <source>
        <dbReference type="HAMAP-Rule" id="MF_00316"/>
    </source>
</evidence>
<dbReference type="InterPro" id="IPR025877">
    <property type="entry name" value="MobA-like_NTP_Trfase"/>
</dbReference>
<dbReference type="InterPro" id="IPR013482">
    <property type="entry name" value="Molybde_CF_guanTrfase"/>
</dbReference>
<evidence type="ECO:0000259" key="9">
    <source>
        <dbReference type="Pfam" id="PF12804"/>
    </source>
</evidence>
<dbReference type="AlphaFoldDB" id="A0A1W1V9V6"/>
<comment type="catalytic activity">
    <reaction evidence="8">
        <text>Mo-molybdopterin + GTP + H(+) = Mo-molybdopterin guanine dinucleotide + diphosphate</text>
        <dbReference type="Rhea" id="RHEA:34243"/>
        <dbReference type="ChEBI" id="CHEBI:15378"/>
        <dbReference type="ChEBI" id="CHEBI:33019"/>
        <dbReference type="ChEBI" id="CHEBI:37565"/>
        <dbReference type="ChEBI" id="CHEBI:71302"/>
        <dbReference type="ChEBI" id="CHEBI:71310"/>
        <dbReference type="EC" id="2.7.7.77"/>
    </reaction>
</comment>
<comment type="subcellular location">
    <subcellularLocation>
        <location evidence="8">Cytoplasm</location>
    </subcellularLocation>
</comment>
<dbReference type="GO" id="GO:0046872">
    <property type="term" value="F:metal ion binding"/>
    <property type="evidence" value="ECO:0007669"/>
    <property type="project" value="UniProtKB-KW"/>
</dbReference>
<feature type="binding site" evidence="8">
    <location>
        <position position="21"/>
    </location>
    <ligand>
        <name>GTP</name>
        <dbReference type="ChEBI" id="CHEBI:37565"/>
    </ligand>
</feature>
<evidence type="ECO:0000256" key="1">
    <source>
        <dbReference type="ARBA" id="ARBA00022490"/>
    </source>
</evidence>
<evidence type="ECO:0000256" key="6">
    <source>
        <dbReference type="ARBA" id="ARBA00023134"/>
    </source>
</evidence>
<dbReference type="PANTHER" id="PTHR19136">
    <property type="entry name" value="MOLYBDENUM COFACTOR GUANYLYLTRANSFERASE"/>
    <property type="match status" value="1"/>
</dbReference>
<protein>
    <recommendedName>
        <fullName evidence="8">Probable molybdenum cofactor guanylyltransferase</fullName>
        <shortName evidence="8">MoCo guanylyltransferase</shortName>
        <ecNumber evidence="8">2.7.7.77</ecNumber>
    </recommendedName>
    <alternativeName>
        <fullName evidence="8">GTP:molybdopterin guanylyltransferase</fullName>
    </alternativeName>
    <alternativeName>
        <fullName evidence="8">Mo-MPT guanylyltransferase</fullName>
    </alternativeName>
    <alternativeName>
        <fullName evidence="8">Molybdopterin guanylyltransferase</fullName>
    </alternativeName>
    <alternativeName>
        <fullName evidence="8">Molybdopterin-guanine dinucleotide synthase</fullName>
        <shortName evidence="8">MGD synthase</shortName>
    </alternativeName>
</protein>
<dbReference type="GO" id="GO:0005737">
    <property type="term" value="C:cytoplasm"/>
    <property type="evidence" value="ECO:0007669"/>
    <property type="project" value="UniProtKB-SubCell"/>
</dbReference>
<keyword evidence="11" id="KW-1185">Reference proteome</keyword>
<evidence type="ECO:0000256" key="3">
    <source>
        <dbReference type="ARBA" id="ARBA00022723"/>
    </source>
</evidence>
<evidence type="ECO:0000256" key="4">
    <source>
        <dbReference type="ARBA" id="ARBA00022741"/>
    </source>
</evidence>
<comment type="cofactor">
    <cofactor evidence="8">
        <name>Mg(2+)</name>
        <dbReference type="ChEBI" id="CHEBI:18420"/>
    </cofactor>
</comment>
<dbReference type="STRING" id="695939.SAMN00790413_00542"/>
<feature type="domain" description="MobA-like NTP transferase" evidence="9">
    <location>
        <begin position="6"/>
        <end position="158"/>
    </location>
</feature>
<evidence type="ECO:0000256" key="2">
    <source>
        <dbReference type="ARBA" id="ARBA00022679"/>
    </source>
</evidence>
<comment type="domain">
    <text evidence="8">The N-terminal domain determines nucleotide recognition and specific binding, while the C-terminal domain determines the specific binding to the target protein.</text>
</comment>
<dbReference type="HAMAP" id="MF_00316">
    <property type="entry name" value="MobA"/>
    <property type="match status" value="1"/>
</dbReference>
<feature type="binding site" evidence="8">
    <location>
        <begin position="9"/>
        <end position="11"/>
    </location>
    <ligand>
        <name>GTP</name>
        <dbReference type="ChEBI" id="CHEBI:37565"/>
    </ligand>
</feature>
<dbReference type="GO" id="GO:0061603">
    <property type="term" value="F:molybdenum cofactor guanylyltransferase activity"/>
    <property type="evidence" value="ECO:0007669"/>
    <property type="project" value="UniProtKB-EC"/>
</dbReference>
<dbReference type="EC" id="2.7.7.77" evidence="8"/>
<dbReference type="Pfam" id="PF12804">
    <property type="entry name" value="NTP_transf_3"/>
    <property type="match status" value="1"/>
</dbReference>